<proteinExistence type="inferred from homology"/>
<keyword evidence="5 7" id="KW-0949">S-adenosyl-L-methionine</keyword>
<dbReference type="InterPro" id="IPR029063">
    <property type="entry name" value="SAM-dependent_MTases_sf"/>
</dbReference>
<dbReference type="GO" id="GO:0008176">
    <property type="term" value="F:tRNA (guanine(46)-N7)-methyltransferase activity"/>
    <property type="evidence" value="ECO:0007669"/>
    <property type="project" value="UniProtKB-UniRule"/>
</dbReference>
<dbReference type="Proteomes" id="UP000774283">
    <property type="component" value="Unassembled WGS sequence"/>
</dbReference>
<evidence type="ECO:0000313" key="10">
    <source>
        <dbReference type="Proteomes" id="UP000774283"/>
    </source>
</evidence>
<sequence>MSATPADPQTSSVPEGLEPAYGTFRTEPVSFIRRSGRLSTGQANALERSGERLIIDVPRAIARTSVDPGFELDVAAVFGRRAPLVVEVGTGMGECVAAAAAARRDVDHIALEVYLPGLAQTILRAEREDVTNLRLVQANAPEVFATTLPAGSADEVWVFFPDPWPKARHHKRRLVTPSFAELVARVLRPGGVWRLATDWRPYAEEMIEVIGASPDFEPLEPGTDGTVARFDGRVLTSFEAKGLRAGREATDLAFRRRDRRS</sequence>
<evidence type="ECO:0000256" key="6">
    <source>
        <dbReference type="ARBA" id="ARBA00022694"/>
    </source>
</evidence>
<evidence type="ECO:0000256" key="5">
    <source>
        <dbReference type="ARBA" id="ARBA00022691"/>
    </source>
</evidence>
<feature type="binding site" evidence="7">
    <location>
        <position position="198"/>
    </location>
    <ligand>
        <name>substrate</name>
    </ligand>
</feature>
<comment type="function">
    <text evidence="2 7">Catalyzes the formation of N(7)-methylguanine at position 46 (m7G46) in tRNA.</text>
</comment>
<gene>
    <name evidence="7 9" type="primary">trmB</name>
    <name evidence="9" type="ORF">HF995_01220</name>
</gene>
<dbReference type="HAMAP" id="MF_01057">
    <property type="entry name" value="tRNA_methyltr_TrmB"/>
    <property type="match status" value="1"/>
</dbReference>
<feature type="binding site" evidence="7">
    <location>
        <position position="87"/>
    </location>
    <ligand>
        <name>S-adenosyl-L-methionine</name>
        <dbReference type="ChEBI" id="CHEBI:59789"/>
    </ligand>
</feature>
<feature type="region of interest" description="Disordered" evidence="8">
    <location>
        <begin position="1"/>
        <end position="21"/>
    </location>
</feature>
<evidence type="ECO:0000256" key="2">
    <source>
        <dbReference type="ARBA" id="ARBA00003015"/>
    </source>
</evidence>
<keyword evidence="3 7" id="KW-0489">Methyltransferase</keyword>
<dbReference type="PANTHER" id="PTHR23417:SF14">
    <property type="entry name" value="PENTACOTRIPEPTIDE-REPEAT REGION OF PRORP DOMAIN-CONTAINING PROTEIN"/>
    <property type="match status" value="1"/>
</dbReference>
<feature type="binding site" evidence="7">
    <location>
        <position position="112"/>
    </location>
    <ligand>
        <name>S-adenosyl-L-methionine</name>
        <dbReference type="ChEBI" id="CHEBI:59789"/>
    </ligand>
</feature>
<comment type="similarity">
    <text evidence="7">Belongs to the class I-like SAM-binding methyltransferase superfamily. TrmB family.</text>
</comment>
<evidence type="ECO:0000256" key="8">
    <source>
        <dbReference type="SAM" id="MobiDB-lite"/>
    </source>
</evidence>
<dbReference type="Pfam" id="PF02390">
    <property type="entry name" value="Methyltransf_4"/>
    <property type="match status" value="1"/>
</dbReference>
<dbReference type="InterPro" id="IPR003358">
    <property type="entry name" value="tRNA_(Gua-N-7)_MeTrfase_Trmb"/>
</dbReference>
<feature type="binding site" evidence="7">
    <location>
        <position position="139"/>
    </location>
    <ligand>
        <name>S-adenosyl-L-methionine</name>
        <dbReference type="ChEBI" id="CHEBI:59789"/>
    </ligand>
</feature>
<dbReference type="Gene3D" id="3.40.50.150">
    <property type="entry name" value="Vaccinia Virus protein VP39"/>
    <property type="match status" value="1"/>
</dbReference>
<comment type="pathway">
    <text evidence="7">tRNA modification; N(7)-methylguanine-tRNA biosynthesis.</text>
</comment>
<dbReference type="RefSeq" id="WP_168446010.1">
    <property type="nucleotide sequence ID" value="NZ_JAAXOW010000001.1"/>
</dbReference>
<organism evidence="9 10">
    <name type="scientific">Sanguibacter hominis ATCC BAA-789</name>
    <dbReference type="NCBI Taxonomy" id="1312740"/>
    <lineage>
        <taxon>Bacteria</taxon>
        <taxon>Bacillati</taxon>
        <taxon>Actinomycetota</taxon>
        <taxon>Actinomycetes</taxon>
        <taxon>Micrococcales</taxon>
        <taxon>Sanguibacteraceae</taxon>
        <taxon>Sanguibacter</taxon>
    </lineage>
</organism>
<dbReference type="SUPFAM" id="SSF53335">
    <property type="entry name" value="S-adenosyl-L-methionine-dependent methyltransferases"/>
    <property type="match status" value="1"/>
</dbReference>
<reference evidence="9 10" key="1">
    <citation type="submission" date="2020-04" db="EMBL/GenBank/DDBJ databases">
        <title>MicrobeNet Type strains.</title>
        <authorList>
            <person name="Nicholson A.C."/>
        </authorList>
    </citation>
    <scope>NUCLEOTIDE SEQUENCE [LARGE SCALE GENOMIC DNA]</scope>
    <source>
        <strain evidence="9 10">ATCC BAA-789</strain>
    </source>
</reference>
<feature type="compositionally biased region" description="Polar residues" evidence="8">
    <location>
        <begin position="1"/>
        <end position="13"/>
    </location>
</feature>
<dbReference type="EMBL" id="JAAXOW010000001">
    <property type="protein sequence ID" value="NKX91904.1"/>
    <property type="molecule type" value="Genomic_DNA"/>
</dbReference>
<evidence type="ECO:0000256" key="1">
    <source>
        <dbReference type="ARBA" id="ARBA00000142"/>
    </source>
</evidence>
<comment type="catalytic activity">
    <reaction evidence="1 7">
        <text>guanosine(46) in tRNA + S-adenosyl-L-methionine = N(7)-methylguanosine(46) in tRNA + S-adenosyl-L-homocysteine</text>
        <dbReference type="Rhea" id="RHEA:42708"/>
        <dbReference type="Rhea" id="RHEA-COMP:10188"/>
        <dbReference type="Rhea" id="RHEA-COMP:10189"/>
        <dbReference type="ChEBI" id="CHEBI:57856"/>
        <dbReference type="ChEBI" id="CHEBI:59789"/>
        <dbReference type="ChEBI" id="CHEBI:74269"/>
        <dbReference type="ChEBI" id="CHEBI:74480"/>
        <dbReference type="EC" id="2.1.1.33"/>
    </reaction>
</comment>
<protein>
    <recommendedName>
        <fullName evidence="7">tRNA (guanine-N(7)-)-methyltransferase</fullName>
        <ecNumber evidence="7">2.1.1.33</ecNumber>
    </recommendedName>
    <alternativeName>
        <fullName evidence="7">tRNA (guanine(46)-N(7))-methyltransferase</fullName>
    </alternativeName>
    <alternativeName>
        <fullName evidence="7">tRNA(m7G46)-methyltransferase</fullName>
    </alternativeName>
</protein>
<name>A0A9X5FCT1_9MICO</name>
<feature type="binding site" evidence="7">
    <location>
        <position position="162"/>
    </location>
    <ligand>
        <name>S-adenosyl-L-methionine</name>
        <dbReference type="ChEBI" id="CHEBI:59789"/>
    </ligand>
</feature>
<dbReference type="NCBIfam" id="TIGR00091">
    <property type="entry name" value="tRNA (guanosine(46)-N7)-methyltransferase TrmB"/>
    <property type="match status" value="1"/>
</dbReference>
<feature type="binding site" evidence="7">
    <location>
        <position position="166"/>
    </location>
    <ligand>
        <name>substrate</name>
    </ligand>
</feature>
<dbReference type="PANTHER" id="PTHR23417">
    <property type="entry name" value="3-DEOXY-D-MANNO-OCTULOSONIC-ACID TRANSFERASE/TRNA GUANINE-N 7 - -METHYLTRANSFERASE"/>
    <property type="match status" value="1"/>
</dbReference>
<keyword evidence="6 7" id="KW-0819">tRNA processing</keyword>
<evidence type="ECO:0000256" key="4">
    <source>
        <dbReference type="ARBA" id="ARBA00022679"/>
    </source>
</evidence>
<feature type="binding site" evidence="7">
    <location>
        <begin position="236"/>
        <end position="239"/>
    </location>
    <ligand>
        <name>substrate</name>
    </ligand>
</feature>
<dbReference type="PROSITE" id="PS51625">
    <property type="entry name" value="SAM_MT_TRMB"/>
    <property type="match status" value="1"/>
</dbReference>
<evidence type="ECO:0000256" key="7">
    <source>
        <dbReference type="HAMAP-Rule" id="MF_01057"/>
    </source>
</evidence>
<accession>A0A9X5FCT1</accession>
<comment type="caution">
    <text evidence="9">The sequence shown here is derived from an EMBL/GenBank/DDBJ whole genome shotgun (WGS) entry which is preliminary data.</text>
</comment>
<keyword evidence="4 7" id="KW-0808">Transferase</keyword>
<evidence type="ECO:0000313" key="9">
    <source>
        <dbReference type="EMBL" id="NKX91904.1"/>
    </source>
</evidence>
<dbReference type="GO" id="GO:0043527">
    <property type="term" value="C:tRNA methyltransferase complex"/>
    <property type="evidence" value="ECO:0007669"/>
    <property type="project" value="TreeGrafter"/>
</dbReference>
<dbReference type="AlphaFoldDB" id="A0A9X5FCT1"/>
<dbReference type="InterPro" id="IPR055361">
    <property type="entry name" value="tRNA_methyltr_TrmB_bact"/>
</dbReference>
<dbReference type="EC" id="2.1.1.33" evidence="7"/>
<comment type="caution">
    <text evidence="7">Lacks conserved residue(s) required for the propagation of feature annotation.</text>
</comment>
<keyword evidence="10" id="KW-1185">Reference proteome</keyword>
<evidence type="ECO:0000256" key="3">
    <source>
        <dbReference type="ARBA" id="ARBA00022603"/>
    </source>
</evidence>